<accession>A0A0E9TJC8</accession>
<dbReference type="EMBL" id="GBXM01055577">
    <property type="protein sequence ID" value="JAH53000.1"/>
    <property type="molecule type" value="Transcribed_RNA"/>
</dbReference>
<proteinExistence type="predicted"/>
<reference evidence="1" key="2">
    <citation type="journal article" date="2015" name="Fish Shellfish Immunol.">
        <title>Early steps in the European eel (Anguilla anguilla)-Vibrio vulnificus interaction in the gills: Role of the RtxA13 toxin.</title>
        <authorList>
            <person name="Callol A."/>
            <person name="Pajuelo D."/>
            <person name="Ebbesson L."/>
            <person name="Teles M."/>
            <person name="MacKenzie S."/>
            <person name="Amaro C."/>
        </authorList>
    </citation>
    <scope>NUCLEOTIDE SEQUENCE</scope>
</reference>
<organism evidence="1">
    <name type="scientific">Anguilla anguilla</name>
    <name type="common">European freshwater eel</name>
    <name type="synonym">Muraena anguilla</name>
    <dbReference type="NCBI Taxonomy" id="7936"/>
    <lineage>
        <taxon>Eukaryota</taxon>
        <taxon>Metazoa</taxon>
        <taxon>Chordata</taxon>
        <taxon>Craniata</taxon>
        <taxon>Vertebrata</taxon>
        <taxon>Euteleostomi</taxon>
        <taxon>Actinopterygii</taxon>
        <taxon>Neopterygii</taxon>
        <taxon>Teleostei</taxon>
        <taxon>Anguilliformes</taxon>
        <taxon>Anguillidae</taxon>
        <taxon>Anguilla</taxon>
    </lineage>
</organism>
<reference evidence="1" key="1">
    <citation type="submission" date="2014-11" db="EMBL/GenBank/DDBJ databases">
        <authorList>
            <person name="Amaro Gonzalez C."/>
        </authorList>
    </citation>
    <scope>NUCLEOTIDE SEQUENCE</scope>
</reference>
<dbReference type="AlphaFoldDB" id="A0A0E9TJC8"/>
<sequence length="52" mass="5866">MCLSPTTSDVLEKSMSWFNQENSPCCNLACFSTISRCIKIFFKWAALVRGSL</sequence>
<evidence type="ECO:0000313" key="1">
    <source>
        <dbReference type="EMBL" id="JAH53000.1"/>
    </source>
</evidence>
<protein>
    <submittedName>
        <fullName evidence="1">Uncharacterized protein</fullName>
    </submittedName>
</protein>
<name>A0A0E9TJC8_ANGAN</name>